<keyword evidence="4" id="KW-0547">Nucleotide-binding</keyword>
<sequence>MALLMGTALSLSSSLPPVKTQVHYPPHSNINKQFFAPQSSSSIVQIDSIHLDDPHRHRRLSTGSQRRVLPVARSAVYGLVHIAAGDLLRAEVAAGTENGKRAKEYMEKGKLVPDEIVVMV</sequence>
<dbReference type="Gramene" id="ONK56540">
    <property type="protein sequence ID" value="ONK56540"/>
    <property type="gene ID" value="A4U43_C10F9860"/>
</dbReference>
<dbReference type="EMBL" id="CM007390">
    <property type="protein sequence ID" value="ONK56540.1"/>
    <property type="molecule type" value="Genomic_DNA"/>
</dbReference>
<dbReference type="PANTHER" id="PTHR23359">
    <property type="entry name" value="NUCLEOTIDE KINASE"/>
    <property type="match status" value="1"/>
</dbReference>
<dbReference type="SUPFAM" id="SSF52540">
    <property type="entry name" value="P-loop containing nucleoside triphosphate hydrolases"/>
    <property type="match status" value="1"/>
</dbReference>
<comment type="similarity">
    <text evidence="1">Belongs to the adenylate kinase family.</text>
</comment>
<evidence type="ECO:0000256" key="6">
    <source>
        <dbReference type="SAM" id="SignalP"/>
    </source>
</evidence>
<dbReference type="InterPro" id="IPR027417">
    <property type="entry name" value="P-loop_NTPase"/>
</dbReference>
<dbReference type="GO" id="GO:0004017">
    <property type="term" value="F:AMP kinase activity"/>
    <property type="evidence" value="ECO:0007669"/>
    <property type="project" value="UniProtKB-EC"/>
</dbReference>
<evidence type="ECO:0000256" key="2">
    <source>
        <dbReference type="ARBA" id="ARBA00012955"/>
    </source>
</evidence>
<dbReference type="EC" id="2.7.4.3" evidence="2"/>
<dbReference type="AlphaFoldDB" id="A0A5P1E1Q6"/>
<keyword evidence="5" id="KW-0418">Kinase</keyword>
<gene>
    <name evidence="7" type="ORF">A4U43_C10F9860</name>
</gene>
<keyword evidence="3" id="KW-0808">Transferase</keyword>
<evidence type="ECO:0000256" key="5">
    <source>
        <dbReference type="ARBA" id="ARBA00022777"/>
    </source>
</evidence>
<proteinExistence type="inferred from homology"/>
<feature type="chain" id="PRO_5024338956" description="adenylate kinase" evidence="6">
    <location>
        <begin position="21"/>
        <end position="120"/>
    </location>
</feature>
<protein>
    <recommendedName>
        <fullName evidence="2">adenylate kinase</fullName>
        <ecNumber evidence="2">2.7.4.3</ecNumber>
    </recommendedName>
</protein>
<dbReference type="GO" id="GO:0005524">
    <property type="term" value="F:ATP binding"/>
    <property type="evidence" value="ECO:0007669"/>
    <property type="project" value="InterPro"/>
</dbReference>
<evidence type="ECO:0000313" key="7">
    <source>
        <dbReference type="EMBL" id="ONK56540.1"/>
    </source>
</evidence>
<keyword evidence="8" id="KW-1185">Reference proteome</keyword>
<name>A0A5P1E1Q6_ASPOF</name>
<dbReference type="Gene3D" id="3.40.50.300">
    <property type="entry name" value="P-loop containing nucleotide triphosphate hydrolases"/>
    <property type="match status" value="1"/>
</dbReference>
<reference evidence="8" key="1">
    <citation type="journal article" date="2017" name="Nat. Commun.">
        <title>The asparagus genome sheds light on the origin and evolution of a young Y chromosome.</title>
        <authorList>
            <person name="Harkess A."/>
            <person name="Zhou J."/>
            <person name="Xu C."/>
            <person name="Bowers J.E."/>
            <person name="Van der Hulst R."/>
            <person name="Ayyampalayam S."/>
            <person name="Mercati F."/>
            <person name="Riccardi P."/>
            <person name="McKain M.R."/>
            <person name="Kakrana A."/>
            <person name="Tang H."/>
            <person name="Ray J."/>
            <person name="Groenendijk J."/>
            <person name="Arikit S."/>
            <person name="Mathioni S.M."/>
            <person name="Nakano M."/>
            <person name="Shan H."/>
            <person name="Telgmann-Rauber A."/>
            <person name="Kanno A."/>
            <person name="Yue Z."/>
            <person name="Chen H."/>
            <person name="Li W."/>
            <person name="Chen Y."/>
            <person name="Xu X."/>
            <person name="Zhang Y."/>
            <person name="Luo S."/>
            <person name="Chen H."/>
            <person name="Gao J."/>
            <person name="Mao Z."/>
            <person name="Pires J.C."/>
            <person name="Luo M."/>
            <person name="Kudrna D."/>
            <person name="Wing R.A."/>
            <person name="Meyers B.C."/>
            <person name="Yi K."/>
            <person name="Kong H."/>
            <person name="Lavrijsen P."/>
            <person name="Sunseri F."/>
            <person name="Falavigna A."/>
            <person name="Ye Y."/>
            <person name="Leebens-Mack J.H."/>
            <person name="Chen G."/>
        </authorList>
    </citation>
    <scope>NUCLEOTIDE SEQUENCE [LARGE SCALE GENOMIC DNA]</scope>
    <source>
        <strain evidence="8">cv. DH0086</strain>
    </source>
</reference>
<evidence type="ECO:0000256" key="3">
    <source>
        <dbReference type="ARBA" id="ARBA00022679"/>
    </source>
</evidence>
<organism evidence="7 8">
    <name type="scientific">Asparagus officinalis</name>
    <name type="common">Garden asparagus</name>
    <dbReference type="NCBI Taxonomy" id="4686"/>
    <lineage>
        <taxon>Eukaryota</taxon>
        <taxon>Viridiplantae</taxon>
        <taxon>Streptophyta</taxon>
        <taxon>Embryophyta</taxon>
        <taxon>Tracheophyta</taxon>
        <taxon>Spermatophyta</taxon>
        <taxon>Magnoliopsida</taxon>
        <taxon>Liliopsida</taxon>
        <taxon>Asparagales</taxon>
        <taxon>Asparagaceae</taxon>
        <taxon>Asparagoideae</taxon>
        <taxon>Asparagus</taxon>
    </lineage>
</organism>
<evidence type="ECO:0000256" key="4">
    <source>
        <dbReference type="ARBA" id="ARBA00022741"/>
    </source>
</evidence>
<evidence type="ECO:0000313" key="8">
    <source>
        <dbReference type="Proteomes" id="UP000243459"/>
    </source>
</evidence>
<dbReference type="Proteomes" id="UP000243459">
    <property type="component" value="Chromosome 10"/>
</dbReference>
<dbReference type="InterPro" id="IPR000850">
    <property type="entry name" value="Adenylat/UMP-CMP_kin"/>
</dbReference>
<dbReference type="Pfam" id="PF00406">
    <property type="entry name" value="ADK"/>
    <property type="match status" value="1"/>
</dbReference>
<evidence type="ECO:0000256" key="1">
    <source>
        <dbReference type="ARBA" id="ARBA00007220"/>
    </source>
</evidence>
<feature type="signal peptide" evidence="6">
    <location>
        <begin position="1"/>
        <end position="20"/>
    </location>
</feature>
<accession>A0A5P1E1Q6</accession>
<keyword evidence="6" id="KW-0732">Signal</keyword>